<accession>A0A6H5I746</accession>
<gene>
    <name evidence="2" type="ORF">TBRA_LOCUS4472</name>
</gene>
<name>A0A6H5I746_9HYME</name>
<protein>
    <submittedName>
        <fullName evidence="2">Uncharacterized protein</fullName>
    </submittedName>
</protein>
<reference evidence="2 3" key="1">
    <citation type="submission" date="2020-02" db="EMBL/GenBank/DDBJ databases">
        <authorList>
            <person name="Ferguson B K."/>
        </authorList>
    </citation>
    <scope>NUCLEOTIDE SEQUENCE [LARGE SCALE GENOMIC DNA]</scope>
</reference>
<feature type="compositionally biased region" description="Basic and acidic residues" evidence="1">
    <location>
        <begin position="544"/>
        <end position="556"/>
    </location>
</feature>
<proteinExistence type="predicted"/>
<feature type="compositionally biased region" description="Low complexity" evidence="1">
    <location>
        <begin position="193"/>
        <end position="203"/>
    </location>
</feature>
<dbReference type="AlphaFoldDB" id="A0A6H5I746"/>
<feature type="region of interest" description="Disordered" evidence="1">
    <location>
        <begin position="506"/>
        <end position="556"/>
    </location>
</feature>
<evidence type="ECO:0000313" key="2">
    <source>
        <dbReference type="EMBL" id="CAB0032539.1"/>
    </source>
</evidence>
<keyword evidence="3" id="KW-1185">Reference proteome</keyword>
<dbReference type="EMBL" id="CADCXV010000681">
    <property type="protein sequence ID" value="CAB0032539.1"/>
    <property type="molecule type" value="Genomic_DNA"/>
</dbReference>
<feature type="compositionally biased region" description="Low complexity" evidence="1">
    <location>
        <begin position="258"/>
        <end position="267"/>
    </location>
</feature>
<evidence type="ECO:0000313" key="3">
    <source>
        <dbReference type="Proteomes" id="UP000479190"/>
    </source>
</evidence>
<evidence type="ECO:0000256" key="1">
    <source>
        <dbReference type="SAM" id="MobiDB-lite"/>
    </source>
</evidence>
<feature type="region of interest" description="Disordered" evidence="1">
    <location>
        <begin position="361"/>
        <end position="421"/>
    </location>
</feature>
<feature type="compositionally biased region" description="Polar residues" evidence="1">
    <location>
        <begin position="224"/>
        <end position="243"/>
    </location>
</feature>
<feature type="region of interest" description="Disordered" evidence="1">
    <location>
        <begin position="140"/>
        <end position="348"/>
    </location>
</feature>
<feature type="compositionally biased region" description="Basic residues" evidence="1">
    <location>
        <begin position="361"/>
        <end position="375"/>
    </location>
</feature>
<feature type="compositionally biased region" description="Acidic residues" evidence="1">
    <location>
        <begin position="170"/>
        <end position="179"/>
    </location>
</feature>
<organism evidence="2 3">
    <name type="scientific">Trichogramma brassicae</name>
    <dbReference type="NCBI Taxonomy" id="86971"/>
    <lineage>
        <taxon>Eukaryota</taxon>
        <taxon>Metazoa</taxon>
        <taxon>Ecdysozoa</taxon>
        <taxon>Arthropoda</taxon>
        <taxon>Hexapoda</taxon>
        <taxon>Insecta</taxon>
        <taxon>Pterygota</taxon>
        <taxon>Neoptera</taxon>
        <taxon>Endopterygota</taxon>
        <taxon>Hymenoptera</taxon>
        <taxon>Apocrita</taxon>
        <taxon>Proctotrupomorpha</taxon>
        <taxon>Chalcidoidea</taxon>
        <taxon>Trichogrammatidae</taxon>
        <taxon>Trichogramma</taxon>
    </lineage>
</organism>
<feature type="compositionally biased region" description="Basic residues" evidence="1">
    <location>
        <begin position="246"/>
        <end position="257"/>
    </location>
</feature>
<feature type="compositionally biased region" description="Basic residues" evidence="1">
    <location>
        <begin position="506"/>
        <end position="524"/>
    </location>
</feature>
<feature type="compositionally biased region" description="Polar residues" evidence="1">
    <location>
        <begin position="325"/>
        <end position="345"/>
    </location>
</feature>
<dbReference type="Proteomes" id="UP000479190">
    <property type="component" value="Unassembled WGS sequence"/>
</dbReference>
<feature type="compositionally biased region" description="Polar residues" evidence="1">
    <location>
        <begin position="412"/>
        <end position="421"/>
    </location>
</feature>
<sequence>MSRRIRSAGKIGESKACTIIVRIRSSILSPIARRVGNWSYRQRKETESCATLTISRAAVISVLRRPSIASSVSLTGVACIPTSTNTFARAILASAIRSIRLVRVDLWGDALSSNRGPMSCCTPCQGQHDDDDVLVLCASSDSNDDDEARGGPTKDGFKFPPVAEIQGNWSDEDWDEGVDEGAFPWPASWSAERSSPQPSGGRRSWAKPSTEVKWPHGSRHQTRTRSGFSGSWQQKNEPTSSAKNARPLRSRPRRRTPLQRQPTYPTPKRQLPLELPAMLPLKQTVAGKSTPGPLKKPANATTRRKTGVSENEPKPLKKLVGANAWNRSGTSERWQPPTTSPNNKRSIGRCGATWRCRALSRRNRSRHALRRRRPARSSPLGERATRRSLGGKGSTSNRSSRQSRSDVAPFSTAGTCPATLTSNRRKAGVSFAGKRTTDGGHAKRCPSTCTVGIATGKTWIPRPTVPGAGTATSVSCRARLVAATIEHRMASRRPLGDLPRGSQYCAHRRQRAAPRLSPRSRSHPTPRPSGLQLHQRPPAKCHHREPSTERSSPRLV</sequence>